<name>A0AAE0DIV9_9LECA</name>
<dbReference type="Pfam" id="PF22664">
    <property type="entry name" value="TRI-like_N"/>
    <property type="match status" value="1"/>
</dbReference>
<dbReference type="InterPro" id="IPR054710">
    <property type="entry name" value="Tri101-like_N"/>
</dbReference>
<evidence type="ECO:0000259" key="3">
    <source>
        <dbReference type="Pfam" id="PF22664"/>
    </source>
</evidence>
<dbReference type="GO" id="GO:0016740">
    <property type="term" value="F:transferase activity"/>
    <property type="evidence" value="ECO:0007669"/>
    <property type="project" value="UniProtKB-KW"/>
</dbReference>
<accession>A0AAE0DIV9</accession>
<feature type="domain" description="Trichothecene 3-O-acetyltransferase-like N-terminal" evidence="3">
    <location>
        <begin position="85"/>
        <end position="155"/>
    </location>
</feature>
<dbReference type="InterPro" id="IPR023213">
    <property type="entry name" value="CAT-like_dom_sf"/>
</dbReference>
<dbReference type="EMBL" id="JASNWA010000010">
    <property type="protein sequence ID" value="KAK3168673.1"/>
    <property type="molecule type" value="Genomic_DNA"/>
</dbReference>
<proteinExistence type="predicted"/>
<evidence type="ECO:0000313" key="4">
    <source>
        <dbReference type="EMBL" id="KAK3168673.1"/>
    </source>
</evidence>
<dbReference type="Gene3D" id="3.30.559.10">
    <property type="entry name" value="Chloramphenicol acetyltransferase-like domain"/>
    <property type="match status" value="2"/>
</dbReference>
<gene>
    <name evidence="4" type="ORF">OEA41_005121</name>
</gene>
<dbReference type="Proteomes" id="UP001276659">
    <property type="component" value="Unassembled WGS sequence"/>
</dbReference>
<feature type="region of interest" description="Disordered" evidence="2">
    <location>
        <begin position="243"/>
        <end position="264"/>
    </location>
</feature>
<dbReference type="AlphaFoldDB" id="A0AAE0DIV9"/>
<keyword evidence="1" id="KW-0808">Transferase</keyword>
<organism evidence="4 5">
    <name type="scientific">Lepraria neglecta</name>
    <dbReference type="NCBI Taxonomy" id="209136"/>
    <lineage>
        <taxon>Eukaryota</taxon>
        <taxon>Fungi</taxon>
        <taxon>Dikarya</taxon>
        <taxon>Ascomycota</taxon>
        <taxon>Pezizomycotina</taxon>
        <taxon>Lecanoromycetes</taxon>
        <taxon>OSLEUM clade</taxon>
        <taxon>Lecanoromycetidae</taxon>
        <taxon>Lecanorales</taxon>
        <taxon>Lecanorineae</taxon>
        <taxon>Stereocaulaceae</taxon>
        <taxon>Lepraria</taxon>
    </lineage>
</organism>
<evidence type="ECO:0000256" key="1">
    <source>
        <dbReference type="ARBA" id="ARBA00022679"/>
    </source>
</evidence>
<evidence type="ECO:0000313" key="5">
    <source>
        <dbReference type="Proteomes" id="UP001276659"/>
    </source>
</evidence>
<evidence type="ECO:0000256" key="2">
    <source>
        <dbReference type="SAM" id="MobiDB-lite"/>
    </source>
</evidence>
<protein>
    <recommendedName>
        <fullName evidence="3">Trichothecene 3-O-acetyltransferase-like N-terminal domain-containing protein</fullName>
    </recommendedName>
</protein>
<sequence length="467" mass="51026">MASDEIHIVLSPLNYVPPRNYVRLLFPLSLNPGVDEKVVFNDLREALHKTFVQEPWVSARDPAPSYPPDGPRPYQLKYQRLDTDWTYTDLRDAGFPSGIFDEQLLLDAPRVGDVDVGGAQIFVGQANFLEGGLLLGMTFVHAATDAMAMLNIQKLWAENFRELHERDAGGKIAPSRFTATDNDRTLPEKLWQRGTGGRGPSRNPDDPWLRGLACLDSNYPGDVDVTGATQRAAAAAAVATAKVNGHTTNGDDKPTTNGSHHSPRTMLNRVMFLSSEDLSALGKECALEPLPPGASPLSISDTINAIFWRDYLGNCFLLNTARMPLAKLVAPSTPLGRIAQALRQGAAGVDSGAVHDAHALLRSTPDLSRVQGRFVERPKSADLLLSNVIALPMSEIKFRGRYFGNGGTPHALRVLHGPYAPDVRLGHVLPRNPKHGGVELSVNLFEDEMVYLDADEEFGRYLVTIEA</sequence>
<comment type="caution">
    <text evidence="4">The sequence shown here is derived from an EMBL/GenBank/DDBJ whole genome shotgun (WGS) entry which is preliminary data.</text>
</comment>
<reference evidence="4" key="1">
    <citation type="submission" date="2022-11" db="EMBL/GenBank/DDBJ databases">
        <title>Chromosomal genome sequence assembly and mating type (MAT) locus characterization of the leprose asexual lichenized fungus Lepraria neglecta (Nyl.) Erichsen.</title>
        <authorList>
            <person name="Allen J.L."/>
            <person name="Pfeffer B."/>
        </authorList>
    </citation>
    <scope>NUCLEOTIDE SEQUENCE</scope>
    <source>
        <strain evidence="4">Allen 5258</strain>
    </source>
</reference>
<keyword evidence="5" id="KW-1185">Reference proteome</keyword>